<dbReference type="RefSeq" id="WP_151570007.1">
    <property type="nucleotide sequence ID" value="NZ_WBMT01000031.1"/>
</dbReference>
<dbReference type="Proteomes" id="UP000468735">
    <property type="component" value="Unassembled WGS sequence"/>
</dbReference>
<dbReference type="EMBL" id="WBMT01000031">
    <property type="protein sequence ID" value="KAB2340160.1"/>
    <property type="molecule type" value="Genomic_DNA"/>
</dbReference>
<keyword evidence="2" id="KW-1185">Reference proteome</keyword>
<gene>
    <name evidence="1" type="ORF">F8566_45675</name>
</gene>
<sequence>MTVFACVRCGAVLTAPVSQVALPVQARQIYGHDLLPALMEPGTYAVEPEPSGPPWRLWSEVGAEEAEARGVYAPVHSLSYGPPGAIVVAPGDVRGTVLILEHCDGYCMGLDGRDGPNLACVQCGQAVATRIDDCSLWQAVWLAPQAVRRLAGNGPARPVVSWEMLHAEPLETPPVEPSGAWSPVWAAAVGAALARLLAASAGTPVAVPDGPVAETFRRVLDTLLPPGRSAKNVVLAGPGLSAHGAGIALVPQHPQTGEVWPVSGRAHVVPLAAEVWMHLAFHHDRLPVPTSGGIPDGVWRDDPPPMLPSWPFRPDWRVFLYTLARLPEVRQPWLRRIYDQVKDRPYAPPF</sequence>
<proteinExistence type="predicted"/>
<dbReference type="OrthoDB" id="3280727at2"/>
<organism evidence="1 2">
    <name type="scientific">Actinomadura rudentiformis</name>
    <dbReference type="NCBI Taxonomy" id="359158"/>
    <lineage>
        <taxon>Bacteria</taxon>
        <taxon>Bacillati</taxon>
        <taxon>Actinomycetota</taxon>
        <taxon>Actinomycetes</taxon>
        <taxon>Streptosporangiales</taxon>
        <taxon>Thermomonosporaceae</taxon>
        <taxon>Actinomadura</taxon>
    </lineage>
</organism>
<accession>A0A6H9YLC3</accession>
<protein>
    <submittedName>
        <fullName evidence="1">Uncharacterized protein</fullName>
    </submittedName>
</protein>
<evidence type="ECO:0000313" key="2">
    <source>
        <dbReference type="Proteomes" id="UP000468735"/>
    </source>
</evidence>
<dbReference type="AlphaFoldDB" id="A0A6H9YLC3"/>
<evidence type="ECO:0000313" key="1">
    <source>
        <dbReference type="EMBL" id="KAB2340160.1"/>
    </source>
</evidence>
<comment type="caution">
    <text evidence="1">The sequence shown here is derived from an EMBL/GenBank/DDBJ whole genome shotgun (WGS) entry which is preliminary data.</text>
</comment>
<name>A0A6H9YLC3_9ACTN</name>
<reference evidence="1 2" key="1">
    <citation type="submission" date="2019-09" db="EMBL/GenBank/DDBJ databases">
        <title>Actinomadura physcomitrii sp. nov., a novel actinomycete isolated from moss [Physcomitrium sphaericum (Ludw) Fuernr].</title>
        <authorList>
            <person name="Zhuang X."/>
            <person name="Liu C."/>
        </authorList>
    </citation>
    <scope>NUCLEOTIDE SEQUENCE [LARGE SCALE GENOMIC DNA]</scope>
    <source>
        <strain evidence="1 2">HMC1</strain>
    </source>
</reference>